<keyword evidence="2" id="KW-0812">Transmembrane</keyword>
<feature type="transmembrane region" description="Helical" evidence="2">
    <location>
        <begin position="191"/>
        <end position="210"/>
    </location>
</feature>
<protein>
    <recommendedName>
        <fullName evidence="5">Integral membrane protein TmpA</fullName>
    </recommendedName>
</protein>
<feature type="transmembrane region" description="Helical" evidence="2">
    <location>
        <begin position="264"/>
        <end position="283"/>
    </location>
</feature>
<name>U4LUE5_PYROM</name>
<dbReference type="OrthoDB" id="3142841at2759"/>
<feature type="transmembrane region" description="Helical" evidence="2">
    <location>
        <begin position="295"/>
        <end position="317"/>
    </location>
</feature>
<dbReference type="eggNOG" id="ENOG502QWJ3">
    <property type="taxonomic scope" value="Eukaryota"/>
</dbReference>
<feature type="compositionally biased region" description="Basic and acidic residues" evidence="1">
    <location>
        <begin position="1"/>
        <end position="31"/>
    </location>
</feature>
<organism evidence="3 4">
    <name type="scientific">Pyronema omphalodes (strain CBS 100304)</name>
    <name type="common">Pyronema confluens</name>
    <dbReference type="NCBI Taxonomy" id="1076935"/>
    <lineage>
        <taxon>Eukaryota</taxon>
        <taxon>Fungi</taxon>
        <taxon>Dikarya</taxon>
        <taxon>Ascomycota</taxon>
        <taxon>Pezizomycotina</taxon>
        <taxon>Pezizomycetes</taxon>
        <taxon>Pezizales</taxon>
        <taxon>Pyronemataceae</taxon>
        <taxon>Pyronema</taxon>
    </lineage>
</organism>
<evidence type="ECO:0000256" key="1">
    <source>
        <dbReference type="SAM" id="MobiDB-lite"/>
    </source>
</evidence>
<evidence type="ECO:0000313" key="4">
    <source>
        <dbReference type="Proteomes" id="UP000018144"/>
    </source>
</evidence>
<dbReference type="AlphaFoldDB" id="U4LUE5"/>
<dbReference type="EMBL" id="HF936139">
    <property type="protein sequence ID" value="CCX33630.1"/>
    <property type="molecule type" value="Genomic_DNA"/>
</dbReference>
<dbReference type="InterPro" id="IPR052979">
    <property type="entry name" value="Adenylate-forming_domain"/>
</dbReference>
<feature type="transmembrane region" description="Helical" evidence="2">
    <location>
        <begin position="230"/>
        <end position="252"/>
    </location>
</feature>
<evidence type="ECO:0000256" key="2">
    <source>
        <dbReference type="SAM" id="Phobius"/>
    </source>
</evidence>
<gene>
    <name evidence="3" type="ORF">PCON_01501</name>
</gene>
<feature type="transmembrane region" description="Helical" evidence="2">
    <location>
        <begin position="120"/>
        <end position="140"/>
    </location>
</feature>
<evidence type="ECO:0000313" key="3">
    <source>
        <dbReference type="EMBL" id="CCX33630.1"/>
    </source>
</evidence>
<accession>U4LUE5</accession>
<keyword evidence="2" id="KW-0472">Membrane</keyword>
<dbReference type="PANTHER" id="PTHR33927:SF5">
    <property type="entry name" value="ENZYME, PUTATIVE (AFU_ORTHOLOGUE AFUA_8G01222)-RELATED"/>
    <property type="match status" value="1"/>
</dbReference>
<dbReference type="PANTHER" id="PTHR33927">
    <property type="entry name" value="TRANSMEMBRANE PROTEIN"/>
    <property type="match status" value="1"/>
</dbReference>
<feature type="region of interest" description="Disordered" evidence="1">
    <location>
        <begin position="1"/>
        <end position="35"/>
    </location>
</feature>
<dbReference type="Proteomes" id="UP000018144">
    <property type="component" value="Unassembled WGS sequence"/>
</dbReference>
<sequence>MESRTKTSLEVPEVPHLRLEPLDTSELKRSDSNTSTVVGSAVDERWRQQSVSSTASDFTITLPPAIYTVAKQDNRGIDLEKQEQDIEDWTEIATQELAKKRHGSIFRNIRYRIMSMYRRLFTVIIIVNLVIALCLANMKMGSIDRIANACLGNLMAAVVIRQEHFINFLFRSFSSVPTRWPLWIRRHCAKIYALGGVHSGCALFAVIWLVWLTGSITKNYMTEHLVCTWTFALCWAILILLIMQTASAYPIFRAKFHNDFEMTHRFAGWASVILVWGLIVSLLRDLHPETPLGKVLLVTPAFWFLVIITMCIIYPWLHLRKLPVETEVLSSHACRIYVKDRSYVTPYPGSFIRLSSRPLFEWHSFAAIAEPGCRKGDYSVVVSKAGDWTSKVIANPPKEMWFRGLPTCGVLHVAKLFQKIVLIGTGSGIGPCLAVLKAREVEARVLWSTRSPRKTFGGAIVEDVLAADSKAVIYDTGKGPRPDIVKMAYSMYIDSEAEAVIIISNPKLTYEVVYGLESRGVPAFGAIWDS</sequence>
<evidence type="ECO:0008006" key="5">
    <source>
        <dbReference type="Google" id="ProtNLM"/>
    </source>
</evidence>
<dbReference type="OMA" id="ITYRIWE"/>
<reference evidence="3 4" key="1">
    <citation type="journal article" date="2013" name="PLoS Genet.">
        <title>The genome and development-dependent transcriptomes of Pyronema confluens: a window into fungal evolution.</title>
        <authorList>
            <person name="Traeger S."/>
            <person name="Altegoer F."/>
            <person name="Freitag M."/>
            <person name="Gabaldon T."/>
            <person name="Kempken F."/>
            <person name="Kumar A."/>
            <person name="Marcet-Houben M."/>
            <person name="Poggeler S."/>
            <person name="Stajich J.E."/>
            <person name="Nowrousian M."/>
        </authorList>
    </citation>
    <scope>NUCLEOTIDE SEQUENCE [LARGE SCALE GENOMIC DNA]</scope>
    <source>
        <strain evidence="4">CBS 100304</strain>
        <tissue evidence="3">Vegetative mycelium</tissue>
    </source>
</reference>
<keyword evidence="2" id="KW-1133">Transmembrane helix</keyword>
<proteinExistence type="predicted"/>
<keyword evidence="4" id="KW-1185">Reference proteome</keyword>